<protein>
    <submittedName>
        <fullName evidence="1">Tetratricopeptide repeat-containing protein</fullName>
    </submittedName>
</protein>
<dbReference type="Pfam" id="PF13181">
    <property type="entry name" value="TPR_8"/>
    <property type="match status" value="1"/>
</dbReference>
<gene>
    <name evidence="1" type="ORF">SAMN05216271_2515</name>
</gene>
<sequence>MAATEQSLKLHLGIAEQGKLLALKGKHQAALEHYREALRLAVSSRSPEVFFRHYTQCVMESLELSGELDAVLRYCDEAEQHYQRLTDSLPLVRRDRAENLQRRGCILLRLQQLDAAMSSFEQAQQLAAPDRLPLARELTGWHQRGLTVGSRQLGDAQQRHQYFIVRKALVDPARAIPLPPERLQGTRAAIPF</sequence>
<evidence type="ECO:0000313" key="2">
    <source>
        <dbReference type="Proteomes" id="UP000243413"/>
    </source>
</evidence>
<dbReference type="InterPro" id="IPR019734">
    <property type="entry name" value="TPR_rpt"/>
</dbReference>
<dbReference type="AlphaFoldDB" id="A0A1H1UD14"/>
<evidence type="ECO:0000313" key="1">
    <source>
        <dbReference type="EMBL" id="SDS70171.1"/>
    </source>
</evidence>
<dbReference type="SUPFAM" id="SSF48452">
    <property type="entry name" value="TPR-like"/>
    <property type="match status" value="1"/>
</dbReference>
<dbReference type="RefSeq" id="WP_092287150.1">
    <property type="nucleotide sequence ID" value="NZ_LT629763.1"/>
</dbReference>
<dbReference type="InterPro" id="IPR011990">
    <property type="entry name" value="TPR-like_helical_dom_sf"/>
</dbReference>
<proteinExistence type="predicted"/>
<dbReference type="Gene3D" id="1.25.40.10">
    <property type="entry name" value="Tetratricopeptide repeat domain"/>
    <property type="match status" value="1"/>
</dbReference>
<name>A0A1H1UD14_9GAMM</name>
<dbReference type="SMART" id="SM00028">
    <property type="entry name" value="TPR"/>
    <property type="match status" value="2"/>
</dbReference>
<dbReference type="EMBL" id="LT629763">
    <property type="protein sequence ID" value="SDS70171.1"/>
    <property type="molecule type" value="Genomic_DNA"/>
</dbReference>
<reference evidence="2" key="1">
    <citation type="submission" date="2016-10" db="EMBL/GenBank/DDBJ databases">
        <authorList>
            <person name="Varghese N."/>
            <person name="Submissions S."/>
        </authorList>
    </citation>
    <scope>NUCLEOTIDE SEQUENCE [LARGE SCALE GENOMIC DNA]</scope>
    <source>
        <strain evidence="2">JCM 14963</strain>
    </source>
</reference>
<dbReference type="Proteomes" id="UP000243413">
    <property type="component" value="Chromosome I"/>
</dbReference>
<accession>A0A1H1UD14</accession>
<dbReference type="OrthoDB" id="6194004at2"/>
<dbReference type="STRING" id="472181.SAMN05216271_2515"/>
<organism evidence="1 2">
    <name type="scientific">Halopseudomonas sabulinigri</name>
    <dbReference type="NCBI Taxonomy" id="472181"/>
    <lineage>
        <taxon>Bacteria</taxon>
        <taxon>Pseudomonadati</taxon>
        <taxon>Pseudomonadota</taxon>
        <taxon>Gammaproteobacteria</taxon>
        <taxon>Pseudomonadales</taxon>
        <taxon>Pseudomonadaceae</taxon>
        <taxon>Halopseudomonas</taxon>
    </lineage>
</organism>